<proteinExistence type="predicted"/>
<protein>
    <recommendedName>
        <fullName evidence="1">DUF7829 domain-containing protein</fullName>
    </recommendedName>
</protein>
<evidence type="ECO:0000313" key="2">
    <source>
        <dbReference type="EMBL" id="QNA44287.1"/>
    </source>
</evidence>
<feature type="domain" description="DUF7829" evidence="1">
    <location>
        <begin position="70"/>
        <end position="265"/>
    </location>
</feature>
<dbReference type="KEGG" id="lacs:H4075_19825"/>
<dbReference type="AlphaFoldDB" id="A0A7G5XFN4"/>
<dbReference type="Pfam" id="PF25167">
    <property type="entry name" value="DUF7829"/>
    <property type="match status" value="1"/>
</dbReference>
<dbReference type="EMBL" id="CP060007">
    <property type="protein sequence ID" value="QNA44287.1"/>
    <property type="molecule type" value="Genomic_DNA"/>
</dbReference>
<sequence length="274" mass="32158">MNPYRKQTLEKVAIHFCDFFLNPTKPKFYGSTALHELDAEESKYIKSIIQGNLNIPWQPTDWLIDSFIKPERINLAVYLIESPFLAPDLQIEVKGETAFTILVKFGMTMSDKKDFMYMLQKLYERGYQSKSADLVYLKSSYEKLKNEYQCLTWSLARFAYKLNNSVLIAKAFQHHMPLLSIASFKMRRPFGINYHNLLGIANNALQHYRSHIELIIHAMETYDVIYDIKKRDHKGTFKQRMEDYYETMPPQDPDIAEVAFFLFPELKEVSSTSD</sequence>
<evidence type="ECO:0000259" key="1">
    <source>
        <dbReference type="Pfam" id="PF25167"/>
    </source>
</evidence>
<dbReference type="InterPro" id="IPR057151">
    <property type="entry name" value="DUF7829"/>
</dbReference>
<reference evidence="3" key="1">
    <citation type="submission" date="2020-08" db="EMBL/GenBank/DDBJ databases">
        <title>Lacibacter sp. S13-6-6 genome sequencing.</title>
        <authorList>
            <person name="Jin L."/>
        </authorList>
    </citation>
    <scope>NUCLEOTIDE SEQUENCE [LARGE SCALE GENOMIC DNA]</scope>
    <source>
        <strain evidence="3">S13-6-6</strain>
    </source>
</reference>
<accession>A0A7G5XFN4</accession>
<dbReference type="Proteomes" id="UP000515344">
    <property type="component" value="Chromosome"/>
</dbReference>
<keyword evidence="3" id="KW-1185">Reference proteome</keyword>
<name>A0A7G5XFN4_9BACT</name>
<organism evidence="2 3">
    <name type="scientific">Lacibacter sediminis</name>
    <dbReference type="NCBI Taxonomy" id="2760713"/>
    <lineage>
        <taxon>Bacteria</taxon>
        <taxon>Pseudomonadati</taxon>
        <taxon>Bacteroidota</taxon>
        <taxon>Chitinophagia</taxon>
        <taxon>Chitinophagales</taxon>
        <taxon>Chitinophagaceae</taxon>
        <taxon>Lacibacter</taxon>
    </lineage>
</organism>
<evidence type="ECO:0000313" key="3">
    <source>
        <dbReference type="Proteomes" id="UP000515344"/>
    </source>
</evidence>
<dbReference type="RefSeq" id="WP_182802549.1">
    <property type="nucleotide sequence ID" value="NZ_CP060007.1"/>
</dbReference>
<gene>
    <name evidence="2" type="ORF">H4075_19825</name>
</gene>